<name>A0ABR8AJD5_9CYAN</name>
<comment type="caution">
    <text evidence="1">The sequence shown here is derived from an EMBL/GenBank/DDBJ whole genome shotgun (WGS) entry which is preliminary data.</text>
</comment>
<proteinExistence type="predicted"/>
<dbReference type="Proteomes" id="UP000658514">
    <property type="component" value="Unassembled WGS sequence"/>
</dbReference>
<organism evidence="1 2">
    <name type="scientific">Calothrix parietina FACHB-288</name>
    <dbReference type="NCBI Taxonomy" id="2692896"/>
    <lineage>
        <taxon>Bacteria</taxon>
        <taxon>Bacillati</taxon>
        <taxon>Cyanobacteriota</taxon>
        <taxon>Cyanophyceae</taxon>
        <taxon>Nostocales</taxon>
        <taxon>Calotrichaceae</taxon>
        <taxon>Calothrix</taxon>
    </lineage>
</organism>
<evidence type="ECO:0000313" key="1">
    <source>
        <dbReference type="EMBL" id="MBD2200166.1"/>
    </source>
</evidence>
<dbReference type="EMBL" id="JACJQH010000078">
    <property type="protein sequence ID" value="MBD2200166.1"/>
    <property type="molecule type" value="Genomic_DNA"/>
</dbReference>
<sequence length="211" mass="25428">MMNEYKLNKILKPRKLDKEYTHNRLPVLIEEYSKDSKKRISEEYFTLLCNFQNKLLRKYFKAEQFTDNEKTERVIDIVTLFIQYSREYSDRSGPWLIAKWRYILPDVLFYLTLRDKYNIKIEYTNLKNLFNASGLVSQLRQLEVISKELKSTGIPITYNNIEAVWLSKRKGTPKPNTLNTFREFVNHWSQLLINKRELEQSWTTLQSIQQL</sequence>
<protein>
    <submittedName>
        <fullName evidence="1">Uncharacterized protein</fullName>
    </submittedName>
</protein>
<keyword evidence="2" id="KW-1185">Reference proteome</keyword>
<accession>A0ABR8AJD5</accession>
<dbReference type="RefSeq" id="WP_190550673.1">
    <property type="nucleotide sequence ID" value="NZ_CAWPNO010000115.1"/>
</dbReference>
<evidence type="ECO:0000313" key="2">
    <source>
        <dbReference type="Proteomes" id="UP000658514"/>
    </source>
</evidence>
<gene>
    <name evidence="1" type="ORF">H6G24_32665</name>
</gene>
<reference evidence="1 2" key="1">
    <citation type="journal article" date="2020" name="ISME J.">
        <title>Comparative genomics reveals insights into cyanobacterial evolution and habitat adaptation.</title>
        <authorList>
            <person name="Chen M.Y."/>
            <person name="Teng W.K."/>
            <person name="Zhao L."/>
            <person name="Hu C.X."/>
            <person name="Zhou Y.K."/>
            <person name="Han B.P."/>
            <person name="Song L.R."/>
            <person name="Shu W.S."/>
        </authorList>
    </citation>
    <scope>NUCLEOTIDE SEQUENCE [LARGE SCALE GENOMIC DNA]</scope>
    <source>
        <strain evidence="1 2">FACHB-288</strain>
    </source>
</reference>